<name>A0A1I5E175_9NEIS</name>
<feature type="chain" id="PRO_5017198995" evidence="1">
    <location>
        <begin position="26"/>
        <end position="274"/>
    </location>
</feature>
<dbReference type="Gene3D" id="3.40.190.10">
    <property type="entry name" value="Periplasmic binding protein-like II"/>
    <property type="match status" value="2"/>
</dbReference>
<dbReference type="InterPro" id="IPR050682">
    <property type="entry name" value="ModA/WtpA"/>
</dbReference>
<sequence length="274" mass="28946">MKSITSKARSLFLAGLLLAAGIVNAATIEVVSSGAFYATMEKLKPVFEEKSGHKVNLHSGSSMGASPTAIPNRLKRGETFDLIMLASGQLDKMIADGFAVKGSRVDLVHSSIGMVVRKGQPKPDISTKAKFDKVLLDAKSIGYSASASGTHLAKDVFPRVGVNEYHHIMGKSKLIVGDRVATWVGRGDLEIGFQQISEIVPFAGKDGSVDLIGPIPAPYQKVTIFSAGVAKGSKEPAAAQELVKFLTSKEIYPLIIEEGLQPAALATAGNGKKK</sequence>
<dbReference type="STRING" id="83765.SAMN05660284_02807"/>
<dbReference type="RefSeq" id="WP_091198333.1">
    <property type="nucleotide sequence ID" value="NZ_FOVE01000032.1"/>
</dbReference>
<dbReference type="Pfam" id="PF13531">
    <property type="entry name" value="SBP_bac_11"/>
    <property type="match status" value="1"/>
</dbReference>
<keyword evidence="3" id="KW-1185">Reference proteome</keyword>
<keyword evidence="1" id="KW-0732">Signal</keyword>
<dbReference type="Proteomes" id="UP000242869">
    <property type="component" value="Unassembled WGS sequence"/>
</dbReference>
<evidence type="ECO:0000313" key="2">
    <source>
        <dbReference type="EMBL" id="SFO05219.1"/>
    </source>
</evidence>
<dbReference type="OrthoDB" id="8216219at2"/>
<dbReference type="PANTHER" id="PTHR30632:SF11">
    <property type="entry name" value="BLR4797 PROTEIN"/>
    <property type="match status" value="1"/>
</dbReference>
<evidence type="ECO:0000313" key="3">
    <source>
        <dbReference type="Proteomes" id="UP000242869"/>
    </source>
</evidence>
<accession>A0A1I5E175</accession>
<protein>
    <submittedName>
        <fullName evidence="2">Molybdate transport system substrate-binding protein</fullName>
    </submittedName>
</protein>
<feature type="signal peptide" evidence="1">
    <location>
        <begin position="1"/>
        <end position="25"/>
    </location>
</feature>
<dbReference type="GO" id="GO:0015689">
    <property type="term" value="P:molybdate ion transport"/>
    <property type="evidence" value="ECO:0007669"/>
    <property type="project" value="TreeGrafter"/>
</dbReference>
<dbReference type="SUPFAM" id="SSF53850">
    <property type="entry name" value="Periplasmic binding protein-like II"/>
    <property type="match status" value="1"/>
</dbReference>
<dbReference type="AlphaFoldDB" id="A0A1I5E175"/>
<dbReference type="GO" id="GO:0030973">
    <property type="term" value="F:molybdate ion binding"/>
    <property type="evidence" value="ECO:0007669"/>
    <property type="project" value="TreeGrafter"/>
</dbReference>
<dbReference type="EMBL" id="FOVE01000032">
    <property type="protein sequence ID" value="SFO05219.1"/>
    <property type="molecule type" value="Genomic_DNA"/>
</dbReference>
<proteinExistence type="predicted"/>
<reference evidence="3" key="1">
    <citation type="submission" date="2016-10" db="EMBL/GenBank/DDBJ databases">
        <authorList>
            <person name="Varghese N."/>
            <person name="Submissions S."/>
        </authorList>
    </citation>
    <scope>NUCLEOTIDE SEQUENCE [LARGE SCALE GENOMIC DNA]</scope>
    <source>
        <strain evidence="3">DSM 6150</strain>
    </source>
</reference>
<organism evidence="2 3">
    <name type="scientific">Formivibrio citricus</name>
    <dbReference type="NCBI Taxonomy" id="83765"/>
    <lineage>
        <taxon>Bacteria</taxon>
        <taxon>Pseudomonadati</taxon>
        <taxon>Pseudomonadota</taxon>
        <taxon>Betaproteobacteria</taxon>
        <taxon>Neisseriales</taxon>
        <taxon>Chitinibacteraceae</taxon>
        <taxon>Formivibrio</taxon>
    </lineage>
</organism>
<evidence type="ECO:0000256" key="1">
    <source>
        <dbReference type="SAM" id="SignalP"/>
    </source>
</evidence>
<gene>
    <name evidence="2" type="ORF">SAMN05660284_02807</name>
</gene>
<dbReference type="PANTHER" id="PTHR30632">
    <property type="entry name" value="MOLYBDATE-BINDING PERIPLASMIC PROTEIN"/>
    <property type="match status" value="1"/>
</dbReference>